<feature type="domain" description="HTH cro/C1-type" evidence="2">
    <location>
        <begin position="16"/>
        <end position="63"/>
    </location>
</feature>
<proteinExistence type="predicted"/>
<dbReference type="Pfam" id="PF01381">
    <property type="entry name" value="HTH_3"/>
    <property type="match status" value="1"/>
</dbReference>
<keyword evidence="4" id="KW-1185">Reference proteome</keyword>
<comment type="caution">
    <text evidence="3">The sequence shown here is derived from an EMBL/GenBank/DDBJ whole genome shotgun (WGS) entry which is preliminary data.</text>
</comment>
<dbReference type="InterPro" id="IPR010982">
    <property type="entry name" value="Lambda_DNA-bd_dom_sf"/>
</dbReference>
<dbReference type="InterPro" id="IPR001387">
    <property type="entry name" value="Cro/C1-type_HTH"/>
</dbReference>
<keyword evidence="1" id="KW-0238">DNA-binding</keyword>
<organism evidence="3 4">
    <name type="scientific">Lentilactobacillus kosonis</name>
    <dbReference type="NCBI Taxonomy" id="2810561"/>
    <lineage>
        <taxon>Bacteria</taxon>
        <taxon>Bacillati</taxon>
        <taxon>Bacillota</taxon>
        <taxon>Bacilli</taxon>
        <taxon>Lactobacillales</taxon>
        <taxon>Lactobacillaceae</taxon>
        <taxon>Lentilactobacillus</taxon>
    </lineage>
</organism>
<gene>
    <name evidence="3" type="ORF">NBRC111893_1041</name>
</gene>
<protein>
    <submittedName>
        <fullName evidence="3">Transcriptional regulator, XRE family</fullName>
    </submittedName>
</protein>
<name>A0A401FKI2_9LACO</name>
<dbReference type="PANTHER" id="PTHR46558:SF13">
    <property type="entry name" value="HTH-TYPE TRANSCRIPTIONAL REGULATOR IMMR"/>
    <property type="match status" value="1"/>
</dbReference>
<reference evidence="3 4" key="1">
    <citation type="submission" date="2017-11" db="EMBL/GenBank/DDBJ databases">
        <title>Draft Genome Sequence of Lactobacillus curieae NBRC 111893 isolated from Koso, a Japanese sugar-Vegetable Fermented Beverage.</title>
        <authorList>
            <person name="Chiou T.Y."/>
            <person name="Oshima K."/>
            <person name="Suda W."/>
            <person name="Hattori M."/>
            <person name="Takahashi T."/>
        </authorList>
    </citation>
    <scope>NUCLEOTIDE SEQUENCE [LARGE SCALE GENOMIC DNA]</scope>
    <source>
        <strain evidence="3 4">NBRC111893</strain>
    </source>
</reference>
<dbReference type="RefSeq" id="WP_225417570.1">
    <property type="nucleotide sequence ID" value="NZ_BEXA01000002.1"/>
</dbReference>
<evidence type="ECO:0000313" key="4">
    <source>
        <dbReference type="Proteomes" id="UP000286974"/>
    </source>
</evidence>
<dbReference type="PROSITE" id="PS50943">
    <property type="entry name" value="HTH_CROC1"/>
    <property type="match status" value="1"/>
</dbReference>
<dbReference type="EMBL" id="BEXA01000002">
    <property type="protein sequence ID" value="GAY72895.1"/>
    <property type="molecule type" value="Genomic_DNA"/>
</dbReference>
<dbReference type="Gene3D" id="1.10.260.40">
    <property type="entry name" value="lambda repressor-like DNA-binding domains"/>
    <property type="match status" value="1"/>
</dbReference>
<dbReference type="GO" id="GO:0003677">
    <property type="term" value="F:DNA binding"/>
    <property type="evidence" value="ECO:0007669"/>
    <property type="project" value="UniProtKB-KW"/>
</dbReference>
<dbReference type="CDD" id="cd00093">
    <property type="entry name" value="HTH_XRE"/>
    <property type="match status" value="1"/>
</dbReference>
<evidence type="ECO:0000256" key="1">
    <source>
        <dbReference type="ARBA" id="ARBA00023125"/>
    </source>
</evidence>
<dbReference type="PANTHER" id="PTHR46558">
    <property type="entry name" value="TRACRIPTIONAL REGULATORY PROTEIN-RELATED-RELATED"/>
    <property type="match status" value="1"/>
</dbReference>
<evidence type="ECO:0000259" key="2">
    <source>
        <dbReference type="PROSITE" id="PS50943"/>
    </source>
</evidence>
<sequence>MSILFATQLTKLSANKGLSQADIADKLLVPQQMVSAWEAGVSTPDLTYLVKLAEILDCSLDELVLGLPKRNASQLGQMNFGISQPGIGGYYSQLLVLLFG</sequence>
<accession>A0A401FKI2</accession>
<dbReference type="AlphaFoldDB" id="A0A401FKI2"/>
<dbReference type="SMART" id="SM00530">
    <property type="entry name" value="HTH_XRE"/>
    <property type="match status" value="1"/>
</dbReference>
<dbReference type="SUPFAM" id="SSF47413">
    <property type="entry name" value="lambda repressor-like DNA-binding domains"/>
    <property type="match status" value="1"/>
</dbReference>
<evidence type="ECO:0000313" key="3">
    <source>
        <dbReference type="EMBL" id="GAY72895.1"/>
    </source>
</evidence>
<dbReference type="Proteomes" id="UP000286974">
    <property type="component" value="Unassembled WGS sequence"/>
</dbReference>